<dbReference type="HOGENOM" id="CLU_2121339_0_0_1"/>
<dbReference type="Proteomes" id="UP000053593">
    <property type="component" value="Unassembled WGS sequence"/>
</dbReference>
<organism evidence="1 2">
    <name type="scientific">Collybiopsis luxurians FD-317 M1</name>
    <dbReference type="NCBI Taxonomy" id="944289"/>
    <lineage>
        <taxon>Eukaryota</taxon>
        <taxon>Fungi</taxon>
        <taxon>Dikarya</taxon>
        <taxon>Basidiomycota</taxon>
        <taxon>Agaricomycotina</taxon>
        <taxon>Agaricomycetes</taxon>
        <taxon>Agaricomycetidae</taxon>
        <taxon>Agaricales</taxon>
        <taxon>Marasmiineae</taxon>
        <taxon>Omphalotaceae</taxon>
        <taxon>Collybiopsis</taxon>
        <taxon>Collybiopsis luxurians</taxon>
    </lineage>
</organism>
<dbReference type="AlphaFoldDB" id="A0A0D0AN75"/>
<evidence type="ECO:0000313" key="2">
    <source>
        <dbReference type="Proteomes" id="UP000053593"/>
    </source>
</evidence>
<proteinExistence type="predicted"/>
<reference evidence="1 2" key="1">
    <citation type="submission" date="2014-04" db="EMBL/GenBank/DDBJ databases">
        <title>Evolutionary Origins and Diversification of the Mycorrhizal Mutualists.</title>
        <authorList>
            <consortium name="DOE Joint Genome Institute"/>
            <consortium name="Mycorrhizal Genomics Consortium"/>
            <person name="Kohler A."/>
            <person name="Kuo A."/>
            <person name="Nagy L.G."/>
            <person name="Floudas D."/>
            <person name="Copeland A."/>
            <person name="Barry K.W."/>
            <person name="Cichocki N."/>
            <person name="Veneault-Fourrey C."/>
            <person name="LaButti K."/>
            <person name="Lindquist E.A."/>
            <person name="Lipzen A."/>
            <person name="Lundell T."/>
            <person name="Morin E."/>
            <person name="Murat C."/>
            <person name="Riley R."/>
            <person name="Ohm R."/>
            <person name="Sun H."/>
            <person name="Tunlid A."/>
            <person name="Henrissat B."/>
            <person name="Grigoriev I.V."/>
            <person name="Hibbett D.S."/>
            <person name="Martin F."/>
        </authorList>
    </citation>
    <scope>NUCLEOTIDE SEQUENCE [LARGE SCALE GENOMIC DNA]</scope>
    <source>
        <strain evidence="1 2">FD-317 M1</strain>
    </source>
</reference>
<sequence>MLQKACLVVELFDQTLREIAQKAGHSKVALKSAMGLTMKNPHNHNMWNIYQHFATAEDGLNMQKDEGQSAAEFTAILCDAYQRTLDLLEKERDEVLASLWKYYDMKMATHVAGI</sequence>
<gene>
    <name evidence="1" type="ORF">GYMLUDRAFT_251822</name>
</gene>
<protein>
    <submittedName>
        <fullName evidence="1">Uncharacterized protein</fullName>
    </submittedName>
</protein>
<accession>A0A0D0AN75</accession>
<dbReference type="OrthoDB" id="3066724at2759"/>
<keyword evidence="2" id="KW-1185">Reference proteome</keyword>
<dbReference type="EMBL" id="KN834857">
    <property type="protein sequence ID" value="KIK51685.1"/>
    <property type="molecule type" value="Genomic_DNA"/>
</dbReference>
<name>A0A0D0AN75_9AGAR</name>
<evidence type="ECO:0000313" key="1">
    <source>
        <dbReference type="EMBL" id="KIK51685.1"/>
    </source>
</evidence>